<sequence length="254" mass="29368">MSTFSEQVPRANETFQFLPLFHTCDGFFARKHMRRGELVTDDVCEVFNEQVTYLFYGRAAYKYGLTDLATTQLSLYPVCFIFDLELIEDIKRIYPFDSGAMHHDFLKAFMDDKMALADFEIEPDTRRIADIVLKFFDNNANYLNSRPNEREIDTLDFESTAFMEMTRSHVGSGADERRVTIEVQAGKTVPFANGLLKAMIVPIQYLESPFFRDFIDKQGIRVRAYEINVWNPKQSFGVVASAAKDFLRNEGYNV</sequence>
<dbReference type="EMBL" id="LGAP01000001">
    <property type="protein sequence ID" value="KOF22283.1"/>
    <property type="molecule type" value="Genomic_DNA"/>
</dbReference>
<dbReference type="Proteomes" id="UP000037425">
    <property type="component" value="Unassembled WGS sequence"/>
</dbReference>
<evidence type="ECO:0000313" key="2">
    <source>
        <dbReference type="Proteomes" id="UP000037425"/>
    </source>
</evidence>
<name>A0A0L8C682_ENSAD</name>
<comment type="caution">
    <text evidence="1">The sequence shown here is derived from an EMBL/GenBank/DDBJ whole genome shotgun (WGS) entry which is preliminary data.</text>
</comment>
<dbReference type="RefSeq" id="WP_053247101.1">
    <property type="nucleotide sequence ID" value="NZ_LGAP01000001.1"/>
</dbReference>
<reference evidence="2" key="1">
    <citation type="submission" date="2015-07" db="EMBL/GenBank/DDBJ databases">
        <title>Whole genome sequence of an Ensifer adhaerens strain isolated from a cave pool in the Wind Cave National Park.</title>
        <authorList>
            <person name="Eng W.W.H."/>
            <person name="Gan H.M."/>
            <person name="Barton H.A."/>
            <person name="Savka M.A."/>
        </authorList>
    </citation>
    <scope>NUCLEOTIDE SEQUENCE [LARGE SCALE GENOMIC DNA]</scope>
    <source>
        <strain evidence="2">SD006</strain>
    </source>
</reference>
<evidence type="ECO:0000313" key="1">
    <source>
        <dbReference type="EMBL" id="KOF22283.1"/>
    </source>
</evidence>
<accession>A0A0L8C682</accession>
<protein>
    <submittedName>
        <fullName evidence="1">Uncharacterized protein</fullName>
    </submittedName>
</protein>
<dbReference type="OrthoDB" id="9127354at2"/>
<organism evidence="1 2">
    <name type="scientific">Ensifer adhaerens</name>
    <name type="common">Sinorhizobium morelense</name>
    <dbReference type="NCBI Taxonomy" id="106592"/>
    <lineage>
        <taxon>Bacteria</taxon>
        <taxon>Pseudomonadati</taxon>
        <taxon>Pseudomonadota</taxon>
        <taxon>Alphaproteobacteria</taxon>
        <taxon>Hyphomicrobiales</taxon>
        <taxon>Rhizobiaceae</taxon>
        <taxon>Sinorhizobium/Ensifer group</taxon>
        <taxon>Ensifer</taxon>
    </lineage>
</organism>
<proteinExistence type="predicted"/>
<dbReference type="AlphaFoldDB" id="A0A0L8C682"/>
<dbReference type="PATRIC" id="fig|106592.7.peg.354"/>
<gene>
    <name evidence="1" type="ORF">AC244_01670</name>
</gene>